<dbReference type="PANTHER" id="PTHR24365">
    <property type="entry name" value="TOLL-LIKE RECEPTOR"/>
    <property type="match status" value="1"/>
</dbReference>
<dbReference type="InterPro" id="IPR035897">
    <property type="entry name" value="Toll_tir_struct_dom_sf"/>
</dbReference>
<comment type="subcellular location">
    <subcellularLocation>
        <location evidence="1">Membrane</location>
        <topology evidence="1">Single-pass type I membrane protein</topology>
    </subcellularLocation>
</comment>
<evidence type="ECO:0000256" key="4">
    <source>
        <dbReference type="ARBA" id="ARBA00022614"/>
    </source>
</evidence>
<feature type="signal peptide" evidence="14">
    <location>
        <begin position="1"/>
        <end position="18"/>
    </location>
</feature>
<dbReference type="GO" id="GO:0045087">
    <property type="term" value="P:innate immune response"/>
    <property type="evidence" value="ECO:0007669"/>
    <property type="project" value="UniProtKB-KW"/>
</dbReference>
<accession>A0A8X6KTS0</accession>
<organism evidence="16 17">
    <name type="scientific">Trichonephila clavata</name>
    <name type="common">Joro spider</name>
    <name type="synonym">Nephila clavata</name>
    <dbReference type="NCBI Taxonomy" id="2740835"/>
    <lineage>
        <taxon>Eukaryota</taxon>
        <taxon>Metazoa</taxon>
        <taxon>Ecdysozoa</taxon>
        <taxon>Arthropoda</taxon>
        <taxon>Chelicerata</taxon>
        <taxon>Arachnida</taxon>
        <taxon>Araneae</taxon>
        <taxon>Araneomorphae</taxon>
        <taxon>Entelegynae</taxon>
        <taxon>Araneoidea</taxon>
        <taxon>Nephilidae</taxon>
        <taxon>Trichonephila</taxon>
    </lineage>
</organism>
<dbReference type="Pfam" id="PF13855">
    <property type="entry name" value="LRR_8"/>
    <property type="match status" value="2"/>
</dbReference>
<keyword evidence="6 14" id="KW-0732">Signal</keyword>
<dbReference type="InterPro" id="IPR003591">
    <property type="entry name" value="Leu-rich_rpt_typical-subtyp"/>
</dbReference>
<keyword evidence="4" id="KW-0433">Leucine-rich repeat</keyword>
<keyword evidence="7" id="KW-0677">Repeat</keyword>
<comment type="caution">
    <text evidence="16">The sequence shown here is derived from an EMBL/GenBank/DDBJ whole genome shotgun (WGS) entry which is preliminary data.</text>
</comment>
<evidence type="ECO:0000256" key="1">
    <source>
        <dbReference type="ARBA" id="ARBA00004479"/>
    </source>
</evidence>
<evidence type="ECO:0000256" key="9">
    <source>
        <dbReference type="ARBA" id="ARBA00022989"/>
    </source>
</evidence>
<comment type="similarity">
    <text evidence="2">Belongs to the Toll-like receptor family.</text>
</comment>
<keyword evidence="9 13" id="KW-1133">Transmembrane helix</keyword>
<dbReference type="Pfam" id="PF01582">
    <property type="entry name" value="TIR"/>
    <property type="match status" value="1"/>
</dbReference>
<keyword evidence="17" id="KW-1185">Reference proteome</keyword>
<feature type="chain" id="PRO_5036495760" evidence="14">
    <location>
        <begin position="19"/>
        <end position="1021"/>
    </location>
</feature>
<dbReference type="OrthoDB" id="6491643at2759"/>
<dbReference type="GO" id="GO:0005886">
    <property type="term" value="C:plasma membrane"/>
    <property type="evidence" value="ECO:0007669"/>
    <property type="project" value="TreeGrafter"/>
</dbReference>
<dbReference type="Gene3D" id="3.80.10.10">
    <property type="entry name" value="Ribonuclease Inhibitor"/>
    <property type="match status" value="4"/>
</dbReference>
<dbReference type="PROSITE" id="PS51450">
    <property type="entry name" value="LRR"/>
    <property type="match status" value="2"/>
</dbReference>
<evidence type="ECO:0000313" key="17">
    <source>
        <dbReference type="Proteomes" id="UP000887116"/>
    </source>
</evidence>
<dbReference type="SUPFAM" id="SSF52200">
    <property type="entry name" value="Toll/Interleukin receptor TIR domain"/>
    <property type="match status" value="1"/>
</dbReference>
<keyword evidence="3" id="KW-0399">Innate immunity</keyword>
<evidence type="ECO:0000256" key="7">
    <source>
        <dbReference type="ARBA" id="ARBA00022737"/>
    </source>
</evidence>
<evidence type="ECO:0000259" key="15">
    <source>
        <dbReference type="PROSITE" id="PS50104"/>
    </source>
</evidence>
<evidence type="ECO:0000256" key="6">
    <source>
        <dbReference type="ARBA" id="ARBA00022729"/>
    </source>
</evidence>
<evidence type="ECO:0000313" key="16">
    <source>
        <dbReference type="EMBL" id="GFQ84006.1"/>
    </source>
</evidence>
<evidence type="ECO:0000256" key="8">
    <source>
        <dbReference type="ARBA" id="ARBA00022859"/>
    </source>
</evidence>
<dbReference type="FunFam" id="3.40.50.10140:FF:000001">
    <property type="entry name" value="Toll-like receptor 2"/>
    <property type="match status" value="1"/>
</dbReference>
<keyword evidence="12" id="KW-0325">Glycoprotein</keyword>
<dbReference type="PRINTS" id="PR01537">
    <property type="entry name" value="INTRLKN1R1F"/>
</dbReference>
<feature type="transmembrane region" description="Helical" evidence="13">
    <location>
        <begin position="812"/>
        <end position="842"/>
    </location>
</feature>
<sequence length="1021" mass="118084">MTLFRMLIVIYVTSRISSSGSVMTHINASESGLHDSSQLRDPFTSIRKPDTERIFQTISNQPISFSKYSNEAKEQRPIPTPLEDVYDVHSESTKNGYLSPNVKNTKTDVNNKHRRDALSQTTKSYENIGKKVPNSDNISKSLLSRFLYNKNGVIFFKNVYIPESNSNLSESNNSKNKYYDINFFTFQAPKNITNANDITITPMNRNKTSREIRIQSNCSLNPLEHSNFSSSCINNLTENFNCQVSENEKWFLSVSCSNISLYNASAYIPIETGKLNIFKSPQKNLIKPLFPHLTNLTYLRLHNNRHRYIIKAFTGLQNLKYLDLSNNNIMVLASYVFIGTPNLKTLNLSMNFIIRIQTIAIALSPLKYFTILDLDHNLIIGAIDEPGLQPLRNTTLKTLSLYNTTIQYISKGAFQHLPFLKVLELSVNYMNEEALTNVTSSIKSTSMTIFAALALNRLVSFPYNSIAFLQNISIYRLDLSNNYFPQIEKLPYLPLLKSLWLSHCSISLIVDGAFSELSNLEELVLKNNEILFLPLNTSLHNLKTLVLNDQLLKKSFLLQDFQFKNNGNLEELMLSNVLLKTKLSRNVLHGLNRLTILDLTLTELTEIEDYAFETLFSLKILVLRGNIMTYLTNYTFYGLGNLTQLYLYSNLLYLLEPVYPFQYTPMLQILTLQNNKISNFPEKFFDDAYNLKILAISNNEILPWVSKILHRNASLEILDLSKNQINYVTSAMISDFKQIKVHLDLSQNPFNCSACGMWEFQQFLNSSDRTIYDEGTENDVRPVCVEPKIMRGQSILDAEISMMQCVKDDAEILNLISIVLIIIILLFISILIYICYFFRWYVRYWVFHFRAKFKEKVSQDAENGLNYRFDAFVSYNSRDNPWIVKHLIPALENEDTKYKLCVHERDFQIGRLITENILEAIENSRNVILILTEDFIKSEWCMFELHMAQHRLFDDTRDCLILVKFHDIDKKIYTKNLMYLEKTRICLTWTENKAGQNLFWEKMKKVLGAPINAVPDKETDV</sequence>
<protein>
    <submittedName>
        <fullName evidence="16">Toll-like receptor 2</fullName>
    </submittedName>
</protein>
<evidence type="ECO:0000256" key="13">
    <source>
        <dbReference type="SAM" id="Phobius"/>
    </source>
</evidence>
<evidence type="ECO:0000256" key="5">
    <source>
        <dbReference type="ARBA" id="ARBA00022692"/>
    </source>
</evidence>
<dbReference type="Gene3D" id="3.40.50.10140">
    <property type="entry name" value="Toll/interleukin-1 receptor homology (TIR) domain"/>
    <property type="match status" value="1"/>
</dbReference>
<evidence type="ECO:0000256" key="2">
    <source>
        <dbReference type="ARBA" id="ARBA00009634"/>
    </source>
</evidence>
<gene>
    <name evidence="16" type="primary">TLR2</name>
    <name evidence="16" type="ORF">TNCT_265041</name>
</gene>
<evidence type="ECO:0000256" key="10">
    <source>
        <dbReference type="ARBA" id="ARBA00023136"/>
    </source>
</evidence>
<feature type="domain" description="TIR" evidence="15">
    <location>
        <begin position="867"/>
        <end position="1007"/>
    </location>
</feature>
<keyword evidence="5 13" id="KW-0812">Transmembrane</keyword>
<dbReference type="Proteomes" id="UP000887116">
    <property type="component" value="Unassembled WGS sequence"/>
</dbReference>
<evidence type="ECO:0000256" key="11">
    <source>
        <dbReference type="ARBA" id="ARBA00023170"/>
    </source>
</evidence>
<dbReference type="InterPro" id="IPR000157">
    <property type="entry name" value="TIR_dom"/>
</dbReference>
<dbReference type="GO" id="GO:0038023">
    <property type="term" value="F:signaling receptor activity"/>
    <property type="evidence" value="ECO:0007669"/>
    <property type="project" value="TreeGrafter"/>
</dbReference>
<dbReference type="GO" id="GO:0007165">
    <property type="term" value="P:signal transduction"/>
    <property type="evidence" value="ECO:0007669"/>
    <property type="project" value="InterPro"/>
</dbReference>
<dbReference type="PROSITE" id="PS50104">
    <property type="entry name" value="TIR"/>
    <property type="match status" value="1"/>
</dbReference>
<dbReference type="SMART" id="SM00255">
    <property type="entry name" value="TIR"/>
    <property type="match status" value="1"/>
</dbReference>
<dbReference type="InterPro" id="IPR001611">
    <property type="entry name" value="Leu-rich_rpt"/>
</dbReference>
<proteinExistence type="inferred from homology"/>
<dbReference type="EMBL" id="BMAO01022742">
    <property type="protein sequence ID" value="GFQ84006.1"/>
    <property type="molecule type" value="Genomic_DNA"/>
</dbReference>
<keyword evidence="10 13" id="KW-0472">Membrane</keyword>
<dbReference type="InterPro" id="IPR032675">
    <property type="entry name" value="LRR_dom_sf"/>
</dbReference>
<dbReference type="AlphaFoldDB" id="A0A8X6KTS0"/>
<keyword evidence="8" id="KW-0391">Immunity</keyword>
<reference evidence="16" key="1">
    <citation type="submission" date="2020-07" db="EMBL/GenBank/DDBJ databases">
        <title>Multicomponent nature underlies the extraordinary mechanical properties of spider dragline silk.</title>
        <authorList>
            <person name="Kono N."/>
            <person name="Nakamura H."/>
            <person name="Mori M."/>
            <person name="Yoshida Y."/>
            <person name="Ohtoshi R."/>
            <person name="Malay A.D."/>
            <person name="Moran D.A.P."/>
            <person name="Tomita M."/>
            <person name="Numata K."/>
            <person name="Arakawa K."/>
        </authorList>
    </citation>
    <scope>NUCLEOTIDE SEQUENCE</scope>
</reference>
<keyword evidence="11 16" id="KW-0675">Receptor</keyword>
<name>A0A8X6KTS0_TRICU</name>
<dbReference type="SMART" id="SM00369">
    <property type="entry name" value="LRR_TYP"/>
    <property type="match status" value="10"/>
</dbReference>
<evidence type="ECO:0000256" key="3">
    <source>
        <dbReference type="ARBA" id="ARBA00022588"/>
    </source>
</evidence>
<evidence type="ECO:0000256" key="12">
    <source>
        <dbReference type="ARBA" id="ARBA00023180"/>
    </source>
</evidence>
<dbReference type="SUPFAM" id="SSF52058">
    <property type="entry name" value="L domain-like"/>
    <property type="match status" value="2"/>
</dbReference>
<evidence type="ECO:0000256" key="14">
    <source>
        <dbReference type="SAM" id="SignalP"/>
    </source>
</evidence>
<dbReference type="PANTHER" id="PTHR24365:SF530">
    <property type="entry name" value="MSTPROX-RELATED"/>
    <property type="match status" value="1"/>
</dbReference>